<keyword evidence="1" id="KW-0472">Membrane</keyword>
<feature type="transmembrane region" description="Helical" evidence="1">
    <location>
        <begin position="349"/>
        <end position="369"/>
    </location>
</feature>
<feature type="transmembrane region" description="Helical" evidence="1">
    <location>
        <begin position="405"/>
        <end position="426"/>
    </location>
</feature>
<dbReference type="RefSeq" id="WP_184451194.1">
    <property type="nucleotide sequence ID" value="NZ_JACHMK010000001.1"/>
</dbReference>
<evidence type="ECO:0000256" key="1">
    <source>
        <dbReference type="SAM" id="Phobius"/>
    </source>
</evidence>
<feature type="transmembrane region" description="Helical" evidence="1">
    <location>
        <begin position="202"/>
        <end position="221"/>
    </location>
</feature>
<evidence type="ECO:0008006" key="4">
    <source>
        <dbReference type="Google" id="ProtNLM"/>
    </source>
</evidence>
<keyword evidence="1" id="KW-1133">Transmembrane helix</keyword>
<sequence>MLGQWWALIPTIVGMLVLTALPAFFWTRAHLRSSVVALAVSPAIVFGVLSLLSFAFDAFAIAWERAKVFPVLGLLTLVGAVVWLLATAKRATGGPLPAGGFVDAIGPRRPLGEEQARVRASTWGMIVLGSLLAAMPMLLRADPRLPAQQWDSTFHLNGVWSILHSHSASPFGGLAELYGGREVYYPTTWHALVALFSTPTRVVLAANASSIVLMIIWVLGATALTSVLVRSRAAILASPILAGLLLDMPADNLTMYNQWPNASGLAVVPGVVALAIIVGRRFAADLDAGPRALLRHAPLLAALLLAMLGAASAHPSSAFVLAALLLPALLAASWRIIASAIGAGARARAVAVGVFALAAAVLPFLALTADKIRSMGDYPRSGISWSYAFSHMFTPAPPFTPTTAMSIHIVVQALLLLAGVIALVFSRRTADPPPMWPIASYLVFCLLTFLAYAPIGEVRNFLLAPWYLDARRIMGAHGLTMVPLMALGFHAIGAALAERFDSARSRGAHVQEDATRPGAPVRWRVDVALGLVLLLVTGLGAYDARAVASDYVYDPDNLGKPGMASRGELAMIRRMRLLIPADAVVLGDPIAGAAYTEVIGQHEAVFPQLTRVSAKDAPESVLAERFNRIGVDPAVCDAIRALGVTHYYEDEDGWYYDFRRSSRYPGLYEVDTSTGFELVDEGGTAKLWRITACDLGD</sequence>
<dbReference type="InterPro" id="IPR046671">
    <property type="entry name" value="DUF6541"/>
</dbReference>
<protein>
    <recommendedName>
        <fullName evidence="4">Beta-carotene 15,15'-monooxygenase</fullName>
    </recommendedName>
</protein>
<feature type="transmembrane region" description="Helical" evidence="1">
    <location>
        <begin position="318"/>
        <end position="337"/>
    </location>
</feature>
<comment type="caution">
    <text evidence="2">The sequence shown here is derived from an EMBL/GenBank/DDBJ whole genome shotgun (WGS) entry which is preliminary data.</text>
</comment>
<feature type="transmembrane region" description="Helical" evidence="1">
    <location>
        <begin position="262"/>
        <end position="280"/>
    </location>
</feature>
<feature type="transmembrane region" description="Helical" evidence="1">
    <location>
        <begin position="233"/>
        <end position="250"/>
    </location>
</feature>
<reference evidence="2" key="1">
    <citation type="submission" date="2020-08" db="EMBL/GenBank/DDBJ databases">
        <title>Sequencing the genomes of 1000 actinobacteria strains.</title>
        <authorList>
            <person name="Klenk H.-P."/>
        </authorList>
    </citation>
    <scope>NUCLEOTIDE SEQUENCE</scope>
    <source>
        <strain evidence="2">DSM 10695</strain>
    </source>
</reference>
<dbReference type="Proteomes" id="UP000617426">
    <property type="component" value="Unassembled WGS sequence"/>
</dbReference>
<feature type="transmembrane region" description="Helical" evidence="1">
    <location>
        <begin position="118"/>
        <end position="139"/>
    </location>
</feature>
<gene>
    <name evidence="2" type="ORF">HD592_000040</name>
</gene>
<evidence type="ECO:0000313" key="3">
    <source>
        <dbReference type="Proteomes" id="UP000617426"/>
    </source>
</evidence>
<feature type="transmembrane region" description="Helical" evidence="1">
    <location>
        <begin position="35"/>
        <end position="56"/>
    </location>
</feature>
<keyword evidence="3" id="KW-1185">Reference proteome</keyword>
<keyword evidence="1" id="KW-0812">Transmembrane</keyword>
<evidence type="ECO:0000313" key="2">
    <source>
        <dbReference type="EMBL" id="MBB6333475.1"/>
    </source>
</evidence>
<dbReference type="Pfam" id="PF20176">
    <property type="entry name" value="DUF6541"/>
    <property type="match status" value="1"/>
</dbReference>
<accession>A0A923E3F5</accession>
<feature type="transmembrane region" description="Helical" evidence="1">
    <location>
        <begin position="292"/>
        <end position="312"/>
    </location>
</feature>
<dbReference type="EMBL" id="JACHMK010000001">
    <property type="protein sequence ID" value="MBB6333475.1"/>
    <property type="molecule type" value="Genomic_DNA"/>
</dbReference>
<feature type="transmembrane region" description="Helical" evidence="1">
    <location>
        <begin position="6"/>
        <end position="26"/>
    </location>
</feature>
<feature type="transmembrane region" description="Helical" evidence="1">
    <location>
        <begin position="475"/>
        <end position="497"/>
    </location>
</feature>
<dbReference type="AlphaFoldDB" id="A0A923E3F5"/>
<feature type="transmembrane region" description="Helical" evidence="1">
    <location>
        <begin position="68"/>
        <end position="86"/>
    </location>
</feature>
<proteinExistence type="predicted"/>
<organism evidence="2 3">
    <name type="scientific">Schaalia hyovaginalis</name>
    <dbReference type="NCBI Taxonomy" id="29316"/>
    <lineage>
        <taxon>Bacteria</taxon>
        <taxon>Bacillati</taxon>
        <taxon>Actinomycetota</taxon>
        <taxon>Actinomycetes</taxon>
        <taxon>Actinomycetales</taxon>
        <taxon>Actinomycetaceae</taxon>
        <taxon>Schaalia</taxon>
    </lineage>
</organism>
<feature type="transmembrane region" description="Helical" evidence="1">
    <location>
        <begin position="438"/>
        <end position="455"/>
    </location>
</feature>
<name>A0A923E3F5_9ACTO</name>